<organism evidence="1 2">
    <name type="scientific">Psychroflexus sediminis</name>
    <dbReference type="NCBI Taxonomy" id="470826"/>
    <lineage>
        <taxon>Bacteria</taxon>
        <taxon>Pseudomonadati</taxon>
        <taxon>Bacteroidota</taxon>
        <taxon>Flavobacteriia</taxon>
        <taxon>Flavobacteriales</taxon>
        <taxon>Flavobacteriaceae</taxon>
        <taxon>Psychroflexus</taxon>
    </lineage>
</organism>
<dbReference type="Pfam" id="PF00132">
    <property type="entry name" value="Hexapep"/>
    <property type="match status" value="1"/>
</dbReference>
<dbReference type="Proteomes" id="UP000199296">
    <property type="component" value="Unassembled WGS sequence"/>
</dbReference>
<evidence type="ECO:0000313" key="1">
    <source>
        <dbReference type="EMBL" id="SDG86967.1"/>
    </source>
</evidence>
<protein>
    <submittedName>
        <fullName evidence="1">Carbonic anhydrase or acetyltransferase, isoleucine patch superfamily</fullName>
    </submittedName>
</protein>
<dbReference type="AlphaFoldDB" id="A0A1G7XS01"/>
<reference evidence="1 2" key="1">
    <citation type="submission" date="2016-10" db="EMBL/GenBank/DDBJ databases">
        <authorList>
            <person name="de Groot N.N."/>
        </authorList>
    </citation>
    <scope>NUCLEOTIDE SEQUENCE [LARGE SCALE GENOMIC DNA]</scope>
    <source>
        <strain evidence="1 2">DSM 19803</strain>
    </source>
</reference>
<sequence>MALIQSIKGIAPSVHSSCFLAENSSLVGQVKLGENCSVWYNAVIRGDVNSIEIGNDTNIQDAAVVHCTYQKAATRIGNRVSIGHKAIIHGCTIQDDVLIGMGAIVMDHAVIESGSIVAAGAIVTAGTRVEANSIYAGIPAKRLKAVSNENLEMIKRTAKNYTLYKTWID</sequence>
<dbReference type="PANTHER" id="PTHR13061:SF29">
    <property type="entry name" value="GAMMA CARBONIC ANHYDRASE-LIKE 1, MITOCHONDRIAL-RELATED"/>
    <property type="match status" value="1"/>
</dbReference>
<keyword evidence="1" id="KW-0808">Transferase</keyword>
<dbReference type="InterPro" id="IPR001451">
    <property type="entry name" value="Hexapep"/>
</dbReference>
<accession>A0A1G7XS01</accession>
<dbReference type="Gene3D" id="2.160.10.10">
    <property type="entry name" value="Hexapeptide repeat proteins"/>
    <property type="match status" value="1"/>
</dbReference>
<dbReference type="InterPro" id="IPR047324">
    <property type="entry name" value="LbH_gamma_CA-like"/>
</dbReference>
<name>A0A1G7XS01_9FLAO</name>
<evidence type="ECO:0000313" key="2">
    <source>
        <dbReference type="Proteomes" id="UP000199296"/>
    </source>
</evidence>
<gene>
    <name evidence="1" type="ORF">SAMN04488027_10993</name>
</gene>
<dbReference type="SUPFAM" id="SSF51161">
    <property type="entry name" value="Trimeric LpxA-like enzymes"/>
    <property type="match status" value="1"/>
</dbReference>
<dbReference type="OrthoDB" id="9803036at2"/>
<dbReference type="STRING" id="470826.SAMN04488027_10993"/>
<keyword evidence="2" id="KW-1185">Reference proteome</keyword>
<dbReference type="EMBL" id="FNCW01000009">
    <property type="protein sequence ID" value="SDG86967.1"/>
    <property type="molecule type" value="Genomic_DNA"/>
</dbReference>
<dbReference type="GO" id="GO:0016740">
    <property type="term" value="F:transferase activity"/>
    <property type="evidence" value="ECO:0007669"/>
    <property type="project" value="UniProtKB-KW"/>
</dbReference>
<dbReference type="PANTHER" id="PTHR13061">
    <property type="entry name" value="DYNACTIN SUBUNIT P25"/>
    <property type="match status" value="1"/>
</dbReference>
<dbReference type="InterPro" id="IPR011004">
    <property type="entry name" value="Trimer_LpxA-like_sf"/>
</dbReference>
<dbReference type="CDD" id="cd04645">
    <property type="entry name" value="LbH_gamma_CA_like"/>
    <property type="match status" value="1"/>
</dbReference>
<dbReference type="InterPro" id="IPR050484">
    <property type="entry name" value="Transf_Hexapept/Carb_Anhydrase"/>
</dbReference>
<proteinExistence type="predicted"/>
<dbReference type="RefSeq" id="WP_093368307.1">
    <property type="nucleotide sequence ID" value="NZ_FNCW01000009.1"/>
</dbReference>